<evidence type="ECO:0008006" key="4">
    <source>
        <dbReference type="Google" id="ProtNLM"/>
    </source>
</evidence>
<gene>
    <name evidence="2" type="ORF">ACEG17_02975</name>
</gene>
<keyword evidence="1" id="KW-0812">Transmembrane</keyword>
<dbReference type="Proteomes" id="UP001571581">
    <property type="component" value="Unassembled WGS sequence"/>
</dbReference>
<feature type="transmembrane region" description="Helical" evidence="1">
    <location>
        <begin position="71"/>
        <end position="97"/>
    </location>
</feature>
<keyword evidence="1" id="KW-0472">Membrane</keyword>
<organism evidence="2 3">
    <name type="scientific">Leptotrichia hongkongensis</name>
    <dbReference type="NCBI Taxonomy" id="554406"/>
    <lineage>
        <taxon>Bacteria</taxon>
        <taxon>Fusobacteriati</taxon>
        <taxon>Fusobacteriota</taxon>
        <taxon>Fusobacteriia</taxon>
        <taxon>Fusobacteriales</taxon>
        <taxon>Leptotrichiaceae</taxon>
        <taxon>Leptotrichia</taxon>
    </lineage>
</organism>
<evidence type="ECO:0000313" key="2">
    <source>
        <dbReference type="EMBL" id="MFA3799146.1"/>
    </source>
</evidence>
<dbReference type="EMBL" id="JBGORW010000003">
    <property type="protein sequence ID" value="MFA3799146.1"/>
    <property type="molecule type" value="Genomic_DNA"/>
</dbReference>
<accession>A0ABV4S791</accession>
<keyword evidence="1" id="KW-1133">Transmembrane helix</keyword>
<name>A0ABV4S791_9FUSO</name>
<evidence type="ECO:0000256" key="1">
    <source>
        <dbReference type="SAM" id="Phobius"/>
    </source>
</evidence>
<comment type="caution">
    <text evidence="2">The sequence shown here is derived from an EMBL/GenBank/DDBJ whole genome shotgun (WGS) entry which is preliminary data.</text>
</comment>
<protein>
    <recommendedName>
        <fullName evidence="4">YokE-like PH domain-containing protein</fullName>
    </recommendedName>
</protein>
<dbReference type="RefSeq" id="WP_372582488.1">
    <property type="nucleotide sequence ID" value="NZ_JBGORW010000003.1"/>
</dbReference>
<sequence length="169" mass="19577">MSHSIMNNIFDMESLKNKLELYKIEDEKNKYVFRANLKYMISSSIFFIIIVIIAGYSLYKGIAGIEKLTTIKIVFIAILFGYVIVASFLLFSFKIVIEDNKIFLKKITINIEDIESASIKIIRVSSSKADKFLEVITKDKKRIQIRLNINNELLFLKLIQNKIGEKLDI</sequence>
<evidence type="ECO:0000313" key="3">
    <source>
        <dbReference type="Proteomes" id="UP001571581"/>
    </source>
</evidence>
<feature type="transmembrane region" description="Helical" evidence="1">
    <location>
        <begin position="39"/>
        <end position="59"/>
    </location>
</feature>
<reference evidence="2 3" key="1">
    <citation type="submission" date="2024-07" db="EMBL/GenBank/DDBJ databases">
        <authorList>
            <person name="Li X.-J."/>
            <person name="Wang X."/>
        </authorList>
    </citation>
    <scope>NUCLEOTIDE SEQUENCE [LARGE SCALE GENOMIC DNA]</scope>
    <source>
        <strain evidence="2 3">DSM 23441</strain>
    </source>
</reference>
<keyword evidence="3" id="KW-1185">Reference proteome</keyword>
<proteinExistence type="predicted"/>